<name>A0A4D6GV19_HALS9</name>
<keyword evidence="1" id="KW-0472">Membrane</keyword>
<gene>
    <name evidence="3" type="ORF">APQ99_00358</name>
    <name evidence="2" type="ORF">HBSAL_09705</name>
</gene>
<evidence type="ECO:0000313" key="3">
    <source>
        <dbReference type="EMBL" id="TYO81847.1"/>
    </source>
</evidence>
<evidence type="ECO:0000313" key="4">
    <source>
        <dbReference type="Proteomes" id="UP000296216"/>
    </source>
</evidence>
<dbReference type="Proteomes" id="UP000296216">
    <property type="component" value="Chromosome"/>
</dbReference>
<reference evidence="3 5" key="2">
    <citation type="submission" date="2019-07" db="EMBL/GenBank/DDBJ databases">
        <title>Genomic Encyclopedia of Archaeal and Bacterial Type Strains, Phase II (KMG-II): from individual species to whole genera.</title>
        <authorList>
            <person name="Goeker M."/>
        </authorList>
    </citation>
    <scope>NUCLEOTIDE SEQUENCE [LARGE SCALE GENOMIC DNA]</scope>
    <source>
        <strain evidence="3 5">DSM 3754</strain>
    </source>
</reference>
<dbReference type="Pfam" id="PF25959">
    <property type="entry name" value="DUF7996"/>
    <property type="match status" value="1"/>
</dbReference>
<dbReference type="GeneID" id="68694523"/>
<dbReference type="AlphaFoldDB" id="A0A4D6GV19"/>
<sequence>MNDHVKLAAVLAGGVVLPGVASYLVAQSTTGLADEAVWAGGYGLMVLTVWYTWIRPLDLSRTEGGTEP</sequence>
<reference evidence="2 4" key="1">
    <citation type="journal article" date="2019" name="Microbiol. Resour. Announc.">
        <title>The Genome Sequence of the Halobacterium salinarum Type Strain Is Closely Related to That of Laboratory Strains NRC-1 and R1.</title>
        <authorList>
            <person name="Pfeiffer F."/>
            <person name="Marchfelder A."/>
            <person name="Habermann B."/>
            <person name="Dyall-Smith M.L."/>
        </authorList>
    </citation>
    <scope>NUCLEOTIDE SEQUENCE [LARGE SCALE GENOMIC DNA]</scope>
    <source>
        <strain evidence="2">91-R6</strain>
        <strain evidence="4">ATCC 33171 / DSM 3754 / JCM 8978 / NBRC 102687 / NCIMB 764 / 91-R6</strain>
    </source>
</reference>
<accession>A0A4D6GV19</accession>
<dbReference type="EMBL" id="CP038631">
    <property type="protein sequence ID" value="QCC45585.1"/>
    <property type="molecule type" value="Genomic_DNA"/>
</dbReference>
<feature type="transmembrane region" description="Helical" evidence="1">
    <location>
        <begin position="36"/>
        <end position="54"/>
    </location>
</feature>
<dbReference type="Proteomes" id="UP000323075">
    <property type="component" value="Unassembled WGS sequence"/>
</dbReference>
<dbReference type="InterPro" id="IPR058309">
    <property type="entry name" value="DUF7996"/>
</dbReference>
<protein>
    <recommendedName>
        <fullName evidence="6">Bacterioopsin-associated protein</fullName>
    </recommendedName>
</protein>
<evidence type="ECO:0000313" key="2">
    <source>
        <dbReference type="EMBL" id="QCC45585.1"/>
    </source>
</evidence>
<dbReference type="EMBL" id="VRYN01000001">
    <property type="protein sequence ID" value="TYO81847.1"/>
    <property type="molecule type" value="Genomic_DNA"/>
</dbReference>
<proteinExistence type="predicted"/>
<keyword evidence="1" id="KW-1133">Transmembrane helix</keyword>
<reference evidence="2" key="3">
    <citation type="journal article" name="MicrobiologyOpen">
        <title>Whole-genome comparison between the type strain of Halobacterium salinarum (DSM 3754(T)) and the laboratory strains R1 and NRC-1.</title>
        <authorList>
            <person name="Pfeiffer F."/>
            <person name="Losensky G."/>
            <person name="Marchfelder A."/>
            <person name="Habermann B."/>
            <person name="Dyall-Smith M."/>
        </authorList>
    </citation>
    <scope>NUCLEOTIDE SEQUENCE</scope>
    <source>
        <strain evidence="2">91-R6</strain>
    </source>
</reference>
<keyword evidence="1" id="KW-0812">Transmembrane</keyword>
<evidence type="ECO:0008006" key="6">
    <source>
        <dbReference type="Google" id="ProtNLM"/>
    </source>
</evidence>
<organism evidence="2 4">
    <name type="scientific">Halobacterium salinarum (strain ATCC 33171 / DSM 3754 / JCM 8978 / NBRC 102687 / NCIMB 764 / 91-R6)</name>
    <dbReference type="NCBI Taxonomy" id="2597657"/>
    <lineage>
        <taxon>Archaea</taxon>
        <taxon>Methanobacteriati</taxon>
        <taxon>Methanobacteriota</taxon>
        <taxon>Stenosarchaea group</taxon>
        <taxon>Halobacteria</taxon>
        <taxon>Halobacteriales</taxon>
        <taxon>Halobacteriaceae</taxon>
        <taxon>Halobacterium</taxon>
    </lineage>
</organism>
<evidence type="ECO:0000313" key="5">
    <source>
        <dbReference type="Proteomes" id="UP000323075"/>
    </source>
</evidence>
<evidence type="ECO:0000256" key="1">
    <source>
        <dbReference type="SAM" id="Phobius"/>
    </source>
</evidence>
<dbReference type="RefSeq" id="WP_012289403.1">
    <property type="nucleotide sequence ID" value="NZ_VRYN01000001.1"/>
</dbReference>